<dbReference type="EMBL" id="NGLE01000001">
    <property type="protein sequence ID" value="OTO09911.1"/>
    <property type="molecule type" value="Genomic_DNA"/>
</dbReference>
<dbReference type="Gene3D" id="3.30.530.20">
    <property type="match status" value="1"/>
</dbReference>
<evidence type="ECO:0000313" key="1">
    <source>
        <dbReference type="EMBL" id="MEI5995106.1"/>
    </source>
</evidence>
<dbReference type="SUPFAM" id="SSF55961">
    <property type="entry name" value="Bet v1-like"/>
    <property type="match status" value="1"/>
</dbReference>
<keyword evidence="3" id="KW-1185">Reference proteome</keyword>
<dbReference type="Proteomes" id="UP000195139">
    <property type="component" value="Unassembled WGS sequence"/>
</dbReference>
<dbReference type="EMBL" id="NGLE02000001">
    <property type="protein sequence ID" value="MEI5995106.1"/>
    <property type="molecule type" value="Genomic_DNA"/>
</dbReference>
<reference evidence="2" key="1">
    <citation type="submission" date="2017-05" db="EMBL/GenBank/DDBJ databases">
        <title>The Genome Sequence of Enterococcus sp. 4G2_DIV0659.</title>
        <authorList>
            <consortium name="The Broad Institute Genomics Platform"/>
            <consortium name="The Broad Institute Genomic Center for Infectious Diseases"/>
            <person name="Earl A."/>
            <person name="Manson A."/>
            <person name="Schwartman J."/>
            <person name="Gilmore M."/>
            <person name="Abouelleil A."/>
            <person name="Cao P."/>
            <person name="Chapman S."/>
            <person name="Cusick C."/>
            <person name="Shea T."/>
            <person name="Young S."/>
            <person name="Neafsey D."/>
            <person name="Nusbaum C."/>
            <person name="Birren B."/>
        </authorList>
    </citation>
    <scope>NUCLEOTIDE SEQUENCE [LARGE SCALE GENOMIC DNA]</scope>
    <source>
        <strain evidence="2">4G2_DIV0659</strain>
    </source>
</reference>
<accession>A0A242CI72</accession>
<name>A0A242CI72_9ENTE</name>
<dbReference type="STRING" id="1834181.A5880_000594"/>
<evidence type="ECO:0008006" key="4">
    <source>
        <dbReference type="Google" id="ProtNLM"/>
    </source>
</evidence>
<gene>
    <name evidence="2" type="ORF">A5880_000594</name>
    <name evidence="1" type="ORF">A5880_002696</name>
</gene>
<dbReference type="AlphaFoldDB" id="A0A242CI72"/>
<comment type="caution">
    <text evidence="2">The sequence shown here is derived from an EMBL/GenBank/DDBJ whole genome shotgun (WGS) entry which is preliminary data.</text>
</comment>
<dbReference type="RefSeq" id="WP_086329523.1">
    <property type="nucleotide sequence ID" value="NZ_NGLE02000001.1"/>
</dbReference>
<proteinExistence type="predicted"/>
<sequence length="141" mass="16254">MKHIKKEFLLNCTPEKAWQLVVDRSKYEKWADAFQEGSTYSGEMKLNETVLFVDETGNGLVSKVVVFEPEKEIKFAFLGEVTNGKYVEVPGFAEMLEHYLFEPIGNQTKMFVDVAMDDEYYDMMNELWDKAGTELIKLSNG</sequence>
<organism evidence="2">
    <name type="scientific">Candidatus Enterococcus mansonii</name>
    <dbReference type="NCBI Taxonomy" id="1834181"/>
    <lineage>
        <taxon>Bacteria</taxon>
        <taxon>Bacillati</taxon>
        <taxon>Bacillota</taxon>
        <taxon>Bacilli</taxon>
        <taxon>Lactobacillales</taxon>
        <taxon>Enterococcaceae</taxon>
        <taxon>Enterococcus</taxon>
    </lineage>
</organism>
<evidence type="ECO:0000313" key="3">
    <source>
        <dbReference type="Proteomes" id="UP000195139"/>
    </source>
</evidence>
<protein>
    <recommendedName>
        <fullName evidence="4">Activator of Hsp90 ATPase 1 family protein</fullName>
    </recommendedName>
</protein>
<dbReference type="OrthoDB" id="384974at2"/>
<evidence type="ECO:0000313" key="2">
    <source>
        <dbReference type="EMBL" id="OTO09911.1"/>
    </source>
</evidence>
<reference evidence="1 3" key="2">
    <citation type="submission" date="2018-07" db="EMBL/GenBank/DDBJ databases">
        <title>The Genome Sequence of Enterococcus sp. DIV0659b.</title>
        <authorList>
            <consortium name="The Broad Institute Genomics Platform"/>
            <consortium name="The Broad Institute Genomic Center for Infectious Diseases"/>
            <person name="Earl A."/>
            <person name="Manson A."/>
            <person name="Schwartman J."/>
            <person name="Gilmore M."/>
            <person name="Abouelleil A."/>
            <person name="Cao P."/>
            <person name="Chapman S."/>
            <person name="Cusick C."/>
            <person name="Shea T."/>
            <person name="Young S."/>
            <person name="Neafsey D."/>
            <person name="Nusbaum C."/>
            <person name="Birren B."/>
        </authorList>
    </citation>
    <scope>NUCLEOTIDE SEQUENCE [LARGE SCALE GENOMIC DNA]</scope>
    <source>
        <strain evidence="1 3">4G2_DIV0659</strain>
    </source>
</reference>
<dbReference type="InterPro" id="IPR023393">
    <property type="entry name" value="START-like_dom_sf"/>
</dbReference>